<organism evidence="2 3">
    <name type="scientific">Cirrhinus mrigala</name>
    <name type="common">Mrigala</name>
    <dbReference type="NCBI Taxonomy" id="683832"/>
    <lineage>
        <taxon>Eukaryota</taxon>
        <taxon>Metazoa</taxon>
        <taxon>Chordata</taxon>
        <taxon>Craniata</taxon>
        <taxon>Vertebrata</taxon>
        <taxon>Euteleostomi</taxon>
        <taxon>Actinopterygii</taxon>
        <taxon>Neopterygii</taxon>
        <taxon>Teleostei</taxon>
        <taxon>Ostariophysi</taxon>
        <taxon>Cypriniformes</taxon>
        <taxon>Cyprinidae</taxon>
        <taxon>Labeoninae</taxon>
        <taxon>Labeonini</taxon>
        <taxon>Cirrhinus</taxon>
    </lineage>
</organism>
<sequence length="73" mass="8127">ISSEDSGEVASYNEDSDDSDLEFQSEVSQTGEMNLLEEILDSLSTSHIEQGRLSAAKSLDFFRSMEDLDYNPT</sequence>
<keyword evidence="3" id="KW-1185">Reference proteome</keyword>
<name>A0ABD0NEN2_CIRMR</name>
<evidence type="ECO:0000256" key="1">
    <source>
        <dbReference type="SAM" id="MobiDB-lite"/>
    </source>
</evidence>
<evidence type="ECO:0000313" key="2">
    <source>
        <dbReference type="EMBL" id="KAL0160087.1"/>
    </source>
</evidence>
<dbReference type="AlphaFoldDB" id="A0ABD0NEN2"/>
<reference evidence="2 3" key="1">
    <citation type="submission" date="2024-05" db="EMBL/GenBank/DDBJ databases">
        <title>Genome sequencing and assembly of Indian major carp, Cirrhinus mrigala (Hamilton, 1822).</title>
        <authorList>
            <person name="Mohindra V."/>
            <person name="Chowdhury L.M."/>
            <person name="Lal K."/>
            <person name="Jena J.K."/>
        </authorList>
    </citation>
    <scope>NUCLEOTIDE SEQUENCE [LARGE SCALE GENOMIC DNA]</scope>
    <source>
        <strain evidence="2">CM1030</strain>
        <tissue evidence="2">Blood</tissue>
    </source>
</reference>
<gene>
    <name evidence="2" type="ORF">M9458_043812</name>
</gene>
<comment type="caution">
    <text evidence="2">The sequence shown here is derived from an EMBL/GenBank/DDBJ whole genome shotgun (WGS) entry which is preliminary data.</text>
</comment>
<feature type="region of interest" description="Disordered" evidence="1">
    <location>
        <begin position="1"/>
        <end position="27"/>
    </location>
</feature>
<feature type="compositionally biased region" description="Acidic residues" evidence="1">
    <location>
        <begin position="14"/>
        <end position="23"/>
    </location>
</feature>
<evidence type="ECO:0000313" key="3">
    <source>
        <dbReference type="Proteomes" id="UP001529510"/>
    </source>
</evidence>
<protein>
    <submittedName>
        <fullName evidence="2">Uncharacterized protein</fullName>
    </submittedName>
</protein>
<proteinExistence type="predicted"/>
<accession>A0ABD0NEN2</accession>
<feature type="non-terminal residue" evidence="2">
    <location>
        <position position="1"/>
    </location>
</feature>
<dbReference type="EMBL" id="JAMKFB020000022">
    <property type="protein sequence ID" value="KAL0160087.1"/>
    <property type="molecule type" value="Genomic_DNA"/>
</dbReference>
<dbReference type="Proteomes" id="UP001529510">
    <property type="component" value="Unassembled WGS sequence"/>
</dbReference>
<feature type="non-terminal residue" evidence="2">
    <location>
        <position position="73"/>
    </location>
</feature>